<evidence type="ECO:0000256" key="1">
    <source>
        <dbReference type="ARBA" id="ARBA00038494"/>
    </source>
</evidence>
<dbReference type="STRING" id="1162668.LFE_1434"/>
<evidence type="ECO:0000259" key="3">
    <source>
        <dbReference type="Pfam" id="PF00535"/>
    </source>
</evidence>
<dbReference type="GO" id="GO:0016740">
    <property type="term" value="F:transferase activity"/>
    <property type="evidence" value="ECO:0007669"/>
    <property type="project" value="UniProtKB-KW"/>
</dbReference>
<dbReference type="Gene3D" id="3.90.550.10">
    <property type="entry name" value="Spore Coat Polysaccharide Biosynthesis Protein SpsA, Chain A"/>
    <property type="match status" value="1"/>
</dbReference>
<reference evidence="5" key="2">
    <citation type="submission" date="2012-03" db="EMBL/GenBank/DDBJ databases">
        <title>The complete genome sequence of the pioneer microbe on fresh volcanic deposit, Leptospirillum ferrooxidans strain C2-3.</title>
        <authorList>
            <person name="Fujimura R."/>
            <person name="Sato Y."/>
            <person name="Nishizawa T."/>
            <person name="Nanba K."/>
            <person name="Oshima K."/>
            <person name="Hattori M."/>
            <person name="Kamijo T."/>
            <person name="Ohta H."/>
        </authorList>
    </citation>
    <scope>NUCLEOTIDE SEQUENCE [LARGE SCALE GENOMIC DNA]</scope>
    <source>
        <strain evidence="5">C2-3</strain>
    </source>
</reference>
<dbReference type="PATRIC" id="fig|1162668.3.peg.1703"/>
<keyword evidence="2" id="KW-0812">Transmembrane</keyword>
<keyword evidence="5" id="KW-1185">Reference proteome</keyword>
<dbReference type="AlphaFoldDB" id="I0IPB8"/>
<dbReference type="InterPro" id="IPR001173">
    <property type="entry name" value="Glyco_trans_2-like"/>
</dbReference>
<feature type="transmembrane region" description="Helical" evidence="2">
    <location>
        <begin position="240"/>
        <end position="259"/>
    </location>
</feature>
<dbReference type="EMBL" id="AP012342">
    <property type="protein sequence ID" value="BAM07117.1"/>
    <property type="molecule type" value="Genomic_DNA"/>
</dbReference>
<dbReference type="eggNOG" id="COG0463">
    <property type="taxonomic scope" value="Bacteria"/>
</dbReference>
<keyword evidence="4" id="KW-0808">Transferase</keyword>
<proteinExistence type="inferred from homology"/>
<dbReference type="PANTHER" id="PTHR43630:SF2">
    <property type="entry name" value="GLYCOSYLTRANSFERASE"/>
    <property type="match status" value="1"/>
</dbReference>
<evidence type="ECO:0000256" key="2">
    <source>
        <dbReference type="SAM" id="Phobius"/>
    </source>
</evidence>
<evidence type="ECO:0000313" key="4">
    <source>
        <dbReference type="EMBL" id="BAM07117.1"/>
    </source>
</evidence>
<organism evidence="4 5">
    <name type="scientific">Leptospirillum ferrooxidans (strain C2-3)</name>
    <dbReference type="NCBI Taxonomy" id="1162668"/>
    <lineage>
        <taxon>Bacteria</taxon>
        <taxon>Pseudomonadati</taxon>
        <taxon>Nitrospirota</taxon>
        <taxon>Nitrospiria</taxon>
        <taxon>Nitrospirales</taxon>
        <taxon>Nitrospiraceae</taxon>
        <taxon>Leptospirillum</taxon>
    </lineage>
</organism>
<dbReference type="HOGENOM" id="CLU_065962_0_0_0"/>
<dbReference type="CDD" id="cd02511">
    <property type="entry name" value="Beta4Glucosyltransferase"/>
    <property type="match status" value="1"/>
</dbReference>
<comment type="similarity">
    <text evidence="1">Belongs to the glycosyltransferase 2 family. WaaE/KdtX subfamily.</text>
</comment>
<gene>
    <name evidence="4" type="ordered locus">LFE_1434</name>
</gene>
<dbReference type="Pfam" id="PF00535">
    <property type="entry name" value="Glycos_transf_2"/>
    <property type="match status" value="1"/>
</dbReference>
<keyword evidence="2" id="KW-1133">Transmembrane helix</keyword>
<accession>I0IPB8</accession>
<dbReference type="SUPFAM" id="SSF53448">
    <property type="entry name" value="Nucleotide-diphospho-sugar transferases"/>
    <property type="match status" value="1"/>
</dbReference>
<dbReference type="Proteomes" id="UP000007382">
    <property type="component" value="Chromosome"/>
</dbReference>
<protein>
    <submittedName>
        <fullName evidence="4">Putative glycosyltransferase</fullName>
    </submittedName>
</protein>
<feature type="domain" description="Glycosyltransferase 2-like" evidence="3">
    <location>
        <begin position="25"/>
        <end position="142"/>
    </location>
</feature>
<keyword evidence="2" id="KW-0472">Membrane</keyword>
<reference evidence="4 5" key="1">
    <citation type="journal article" date="2012" name="J. Bacteriol.">
        <title>Complete Genome Sequence of Leptospirillum ferrooxidans Strain C2-3, Isolated from a Fresh Volcanic Ash Deposit on the Island of Miyake, Japan.</title>
        <authorList>
            <person name="Fujimura R."/>
            <person name="Sato Y."/>
            <person name="Nishizawa T."/>
            <person name="Oshima K."/>
            <person name="Kim S.-W."/>
            <person name="Hattori M."/>
            <person name="Kamijo T."/>
            <person name="Ohta H."/>
        </authorList>
    </citation>
    <scope>NUCLEOTIDE SEQUENCE [LARGE SCALE GENOMIC DNA]</scope>
    <source>
        <strain evidence="4 5">C2-3</strain>
    </source>
</reference>
<dbReference type="PANTHER" id="PTHR43630">
    <property type="entry name" value="POLY-BETA-1,6-N-ACETYL-D-GLUCOSAMINE SYNTHASE"/>
    <property type="match status" value="1"/>
</dbReference>
<sequence>MIPLNSVGPSVNEDDNASFEKERLSVCLITKNEEQNLKRCLDSLIGLADEIIVVDSGSTDRTCEIAKDFGAKVFQHPFDDFTRQKTRSIEKASSSWVMVIDADERVTPELKAEILQYLIHPETIRSINGFYLNRLNFFLGTPIHHSGWSPDWLLRVFRKESGGLDGRAVHESIVVSGQTMRLHGLLLHDTHPTIERFVTKNLAYARLWAKERSSTRGPSLMGVLFHPPAMFLKMYILKMGFLDGFLGFVLAVLYSYHVFIKYLMLYKVNIPLTDRDGVDS</sequence>
<dbReference type="KEGG" id="lfc:LFE_1434"/>
<dbReference type="InterPro" id="IPR029044">
    <property type="entry name" value="Nucleotide-diphossugar_trans"/>
</dbReference>
<evidence type="ECO:0000313" key="5">
    <source>
        <dbReference type="Proteomes" id="UP000007382"/>
    </source>
</evidence>
<dbReference type="OrthoDB" id="9815923at2"/>
<dbReference type="RefSeq" id="WP_014449605.1">
    <property type="nucleotide sequence ID" value="NC_017094.1"/>
</dbReference>
<name>I0IPB8_LEPFC</name>